<dbReference type="Pfam" id="PF25390">
    <property type="entry name" value="WD40_RLD"/>
    <property type="match status" value="1"/>
</dbReference>
<protein>
    <recommendedName>
        <fullName evidence="5">RCC1-like domain-containing protein</fullName>
    </recommendedName>
</protein>
<feature type="repeat" description="RCC1" evidence="3">
    <location>
        <begin position="148"/>
        <end position="203"/>
    </location>
</feature>
<reference evidence="6" key="1">
    <citation type="submission" date="2021-12" db="EMBL/GenBank/DDBJ databases">
        <authorList>
            <person name="King R."/>
        </authorList>
    </citation>
    <scope>NUCLEOTIDE SEQUENCE</scope>
</reference>
<feature type="compositionally biased region" description="Polar residues" evidence="4">
    <location>
        <begin position="557"/>
        <end position="566"/>
    </location>
</feature>
<accession>A0A9P0FTU2</accession>
<feature type="repeat" description="RCC1" evidence="3">
    <location>
        <begin position="204"/>
        <end position="264"/>
    </location>
</feature>
<dbReference type="GO" id="GO:0005737">
    <property type="term" value="C:cytoplasm"/>
    <property type="evidence" value="ECO:0007669"/>
    <property type="project" value="TreeGrafter"/>
</dbReference>
<feature type="repeat" description="RCC1" evidence="3">
    <location>
        <begin position="44"/>
        <end position="95"/>
    </location>
</feature>
<feature type="compositionally biased region" description="Basic and acidic residues" evidence="4">
    <location>
        <begin position="522"/>
        <end position="536"/>
    </location>
</feature>
<dbReference type="InterPro" id="IPR058923">
    <property type="entry name" value="RCC1-like_dom"/>
</dbReference>
<feature type="region of interest" description="Disordered" evidence="4">
    <location>
        <begin position="1"/>
        <end position="31"/>
    </location>
</feature>
<name>A0A9P0FTU2_CHRIL</name>
<dbReference type="Proteomes" id="UP001154114">
    <property type="component" value="Chromosome 26"/>
</dbReference>
<feature type="repeat" description="RCC1" evidence="3">
    <location>
        <begin position="265"/>
        <end position="321"/>
    </location>
</feature>
<evidence type="ECO:0000256" key="1">
    <source>
        <dbReference type="ARBA" id="ARBA00022658"/>
    </source>
</evidence>
<dbReference type="OrthoDB" id="61110at2759"/>
<dbReference type="PANTHER" id="PTHR45982">
    <property type="entry name" value="REGULATOR OF CHROMOSOME CONDENSATION"/>
    <property type="match status" value="1"/>
</dbReference>
<evidence type="ECO:0000256" key="4">
    <source>
        <dbReference type="SAM" id="MobiDB-lite"/>
    </source>
</evidence>
<dbReference type="EMBL" id="LR824029">
    <property type="protein sequence ID" value="CAH0598770.1"/>
    <property type="molecule type" value="Genomic_DNA"/>
</dbReference>
<keyword evidence="1" id="KW-0344">Guanine-nucleotide releasing factor</keyword>
<gene>
    <name evidence="6" type="ORF">CINC_LOCUS8410</name>
</gene>
<feature type="repeat" description="RCC1" evidence="3">
    <location>
        <begin position="375"/>
        <end position="431"/>
    </location>
</feature>
<keyword evidence="2" id="KW-0677">Repeat</keyword>
<dbReference type="Gene3D" id="2.130.10.30">
    <property type="entry name" value="Regulator of chromosome condensation 1/beta-lactamase-inhibitor protein II"/>
    <property type="match status" value="1"/>
</dbReference>
<dbReference type="InterPro" id="IPR000408">
    <property type="entry name" value="Reg_chr_condens"/>
</dbReference>
<dbReference type="PROSITE" id="PS50012">
    <property type="entry name" value="RCC1_3"/>
    <property type="match status" value="7"/>
</dbReference>
<evidence type="ECO:0000256" key="3">
    <source>
        <dbReference type="PROSITE-ProRule" id="PRU00235"/>
    </source>
</evidence>
<dbReference type="PROSITE" id="PS00625">
    <property type="entry name" value="RCC1_1"/>
    <property type="match status" value="1"/>
</dbReference>
<feature type="region of interest" description="Disordered" evidence="4">
    <location>
        <begin position="381"/>
        <end position="417"/>
    </location>
</feature>
<dbReference type="AlphaFoldDB" id="A0A9P0FTU2"/>
<feature type="compositionally biased region" description="Acidic residues" evidence="4">
    <location>
        <begin position="455"/>
        <end position="464"/>
    </location>
</feature>
<feature type="compositionally biased region" description="Low complexity" evidence="4">
    <location>
        <begin position="12"/>
        <end position="21"/>
    </location>
</feature>
<feature type="repeat" description="RCC1" evidence="3">
    <location>
        <begin position="322"/>
        <end position="374"/>
    </location>
</feature>
<feature type="compositionally biased region" description="Polar residues" evidence="4">
    <location>
        <begin position="574"/>
        <end position="583"/>
    </location>
</feature>
<organism evidence="6 7">
    <name type="scientific">Chrysodeixis includens</name>
    <name type="common">Soybean looper</name>
    <name type="synonym">Pseudoplusia includens</name>
    <dbReference type="NCBI Taxonomy" id="689277"/>
    <lineage>
        <taxon>Eukaryota</taxon>
        <taxon>Metazoa</taxon>
        <taxon>Ecdysozoa</taxon>
        <taxon>Arthropoda</taxon>
        <taxon>Hexapoda</taxon>
        <taxon>Insecta</taxon>
        <taxon>Pterygota</taxon>
        <taxon>Neoptera</taxon>
        <taxon>Endopterygota</taxon>
        <taxon>Lepidoptera</taxon>
        <taxon>Glossata</taxon>
        <taxon>Ditrysia</taxon>
        <taxon>Noctuoidea</taxon>
        <taxon>Noctuidae</taxon>
        <taxon>Plusiinae</taxon>
        <taxon>Chrysodeixis</taxon>
    </lineage>
</organism>
<evidence type="ECO:0000256" key="2">
    <source>
        <dbReference type="ARBA" id="ARBA00022737"/>
    </source>
</evidence>
<dbReference type="PROSITE" id="PS00626">
    <property type="entry name" value="RCC1_2"/>
    <property type="match status" value="2"/>
</dbReference>
<feature type="region of interest" description="Disordered" evidence="4">
    <location>
        <begin position="429"/>
        <end position="600"/>
    </location>
</feature>
<evidence type="ECO:0000259" key="5">
    <source>
        <dbReference type="Pfam" id="PF25390"/>
    </source>
</evidence>
<feature type="domain" description="RCC1-like" evidence="5">
    <location>
        <begin position="45"/>
        <end position="427"/>
    </location>
</feature>
<evidence type="ECO:0000313" key="6">
    <source>
        <dbReference type="EMBL" id="CAH0598770.1"/>
    </source>
</evidence>
<sequence>MPAARGVKRTASKSSATAAPTVPKNKKKRGAIQLEIPTAPKKRGRVLTCGQGDVGQLGLGEDVIETTKFKYVTALGDKIVDVHAGGMHTIALDSSGKVWTFGCNDEGALGRATSGDSDEGSPRTVALPGKAVAIAAGDSHSAALLHNGDVYAWGAFRDSHGSMGLVVRGRAGAACAAPERVPVPEPCADIASGGDHLVILSTSGAVYTMGCGEQGQLGRLSQRSASRDARQGFSALLVPSKVTLKAGASRVWAGYHATVVLDNNDRLYAWGLNNYGQLGITGEKRKTALFSPTECDAFSALGAAWSSVACGQHHSLALDAKGQVYAIGRCEYGRLGLGDRVGDAEVPEPIPKLQNKKVVSIAAGTSNSFAVTDTGEVLSWGMGSEGQLGTGQCADAAEPTPALTPPGAAPPATRPARISAGGQHTVLLQEDSSSQKEASPPPESESSEQKTESQSTEDEEEEQEASPPKRAKTEQEGEISSTSSAQPSELGGDAKPQKVNGDEKKETPMEVDETDSNTQEQKNTETEPETETKSADEQTDTDQTEQETPADIKPETDTSSQGTTDSETLDKTDGTSNSLNGTPAKTLDPLPSASPLTTTA</sequence>
<feature type="compositionally biased region" description="Basic residues" evidence="4">
    <location>
        <begin position="1"/>
        <end position="11"/>
    </location>
</feature>
<keyword evidence="7" id="KW-1185">Reference proteome</keyword>
<dbReference type="PANTHER" id="PTHR45982:SF1">
    <property type="entry name" value="REGULATOR OF CHROMOSOME CONDENSATION"/>
    <property type="match status" value="1"/>
</dbReference>
<dbReference type="InterPro" id="IPR009091">
    <property type="entry name" value="RCC1/BLIP-II"/>
</dbReference>
<dbReference type="InterPro" id="IPR051553">
    <property type="entry name" value="Ran_GTPase-activating"/>
</dbReference>
<dbReference type="PRINTS" id="PR00633">
    <property type="entry name" value="RCCNDNSATION"/>
</dbReference>
<evidence type="ECO:0000313" key="7">
    <source>
        <dbReference type="Proteomes" id="UP001154114"/>
    </source>
</evidence>
<feature type="compositionally biased region" description="Polar residues" evidence="4">
    <location>
        <begin position="478"/>
        <end position="487"/>
    </location>
</feature>
<feature type="compositionally biased region" description="Pro residues" evidence="4">
    <location>
        <begin position="402"/>
        <end position="413"/>
    </location>
</feature>
<proteinExistence type="predicted"/>
<dbReference type="GO" id="GO:0005085">
    <property type="term" value="F:guanyl-nucleotide exchange factor activity"/>
    <property type="evidence" value="ECO:0007669"/>
    <property type="project" value="TreeGrafter"/>
</dbReference>
<dbReference type="SUPFAM" id="SSF50985">
    <property type="entry name" value="RCC1/BLIP-II"/>
    <property type="match status" value="1"/>
</dbReference>
<feature type="repeat" description="RCC1" evidence="3">
    <location>
        <begin position="96"/>
        <end position="147"/>
    </location>
</feature>